<sequence length="327" mass="37129">MEYVQLNHSDLTVSRFCMGGCPMGGYQWGETNQQDFVRAIQTGLEAGVTFFDTADTYGLGQSEKTLAKGLGNHRKDVVIQTKFGVRAGNGKTVIDNSPAWIREALDHSLKRLNTDYIDLYVVHYWDRKTPAEEIIDELERQKAAGKIRYFGLSNVKPNELPQCVPHKGQFVTAQHEFSLCCRDKEGELRLLEAEMDTTPMTWGSLGQGMLTGKYKEGVTFPVNDRRRREVYVNFHGDKLKRNLKIVETLKMIAAVHNVSCAATAIRFIMDYLPTAIPIMGVKNALQMQDNLRSLDWHLSPEEVSLLNRVSLEGEHESEEKGIWQKEF</sequence>
<name>A0AC61PPT0_9FIRM</name>
<keyword evidence="2" id="KW-1185">Reference proteome</keyword>
<reference evidence="1" key="1">
    <citation type="submission" date="2017-04" db="EMBL/GenBank/DDBJ databases">
        <authorList>
            <person name="Varghese N."/>
            <person name="Submissions S."/>
        </authorList>
    </citation>
    <scope>NUCLEOTIDE SEQUENCE</scope>
    <source>
        <strain evidence="1">WTE2008</strain>
    </source>
</reference>
<gene>
    <name evidence="1" type="ORF">SAMN06297397_2794</name>
</gene>
<protein>
    <submittedName>
        <fullName evidence="1">Predicted oxidoreductase</fullName>
    </submittedName>
</protein>
<organism evidence="1 2">
    <name type="scientific">Aristaeella lactis</name>
    <dbReference type="NCBI Taxonomy" id="3046383"/>
    <lineage>
        <taxon>Bacteria</taxon>
        <taxon>Bacillati</taxon>
        <taxon>Bacillota</taxon>
        <taxon>Clostridia</taxon>
        <taxon>Eubacteriales</taxon>
        <taxon>Aristaeellaceae</taxon>
        <taxon>Aristaeella</taxon>
    </lineage>
</organism>
<accession>A0AC61PPT0</accession>
<evidence type="ECO:0000313" key="1">
    <source>
        <dbReference type="EMBL" id="SMC83218.1"/>
    </source>
</evidence>
<dbReference type="Proteomes" id="UP000192328">
    <property type="component" value="Unassembled WGS sequence"/>
</dbReference>
<dbReference type="EMBL" id="FWXZ01000007">
    <property type="protein sequence ID" value="SMC83218.1"/>
    <property type="molecule type" value="Genomic_DNA"/>
</dbReference>
<evidence type="ECO:0000313" key="2">
    <source>
        <dbReference type="Proteomes" id="UP000192328"/>
    </source>
</evidence>
<proteinExistence type="predicted"/>
<comment type="caution">
    <text evidence="1">The sequence shown here is derived from an EMBL/GenBank/DDBJ whole genome shotgun (WGS) entry which is preliminary data.</text>
</comment>